<accession>A0ACC2VZS7</accession>
<organism evidence="1 2">
    <name type="scientific">Naganishia adeliensis</name>
    <dbReference type="NCBI Taxonomy" id="92952"/>
    <lineage>
        <taxon>Eukaryota</taxon>
        <taxon>Fungi</taxon>
        <taxon>Dikarya</taxon>
        <taxon>Basidiomycota</taxon>
        <taxon>Agaricomycotina</taxon>
        <taxon>Tremellomycetes</taxon>
        <taxon>Filobasidiales</taxon>
        <taxon>Filobasidiaceae</taxon>
        <taxon>Naganishia</taxon>
    </lineage>
</organism>
<protein>
    <submittedName>
        <fullName evidence="1">Uncharacterized protein</fullName>
    </submittedName>
</protein>
<comment type="caution">
    <text evidence="1">The sequence shown here is derived from an EMBL/GenBank/DDBJ whole genome shotgun (WGS) entry which is preliminary data.</text>
</comment>
<keyword evidence="2" id="KW-1185">Reference proteome</keyword>
<dbReference type="EMBL" id="JASBWS010000054">
    <property type="protein sequence ID" value="KAJ9104296.1"/>
    <property type="molecule type" value="Genomic_DNA"/>
</dbReference>
<gene>
    <name evidence="1" type="ORF">QFC20_004578</name>
</gene>
<sequence>MHDTDPALFPQGPAATHLVPHDPLARHTTSSIPPTFLLAILCIVIGIPAYLIYQGAFKTTEDSLENKIQKSDDSFSAAAGEKKEKKRDVDDPAPPLDLQDLQGLGGLVGLAAIVVMAFALFPEEINTVLGGLAERTTNVGIGMLSSSPSVVPGPPPIPPDYPAAPAYQAPPPEDPYADSGMSDREYLQEQGILPSWAEDMPKEQWWDSKSAKEIMLTCRIKPWLCDEDSLPIVKPAKRRRPRAIPQQTQVVRESVRTAEAVVTDSPAVLLVASSPATQVSFLEQHMTVLRSQPILMLPYDEDSVIDLSRLVIFMLFIVPLPFLYGYREVLINAGLVEDKARKEDKKLGLERKAEKELQKNESSVAVSKAKAQKVRAEMKELEAADDLQHGWRDEFMKRPWWAPADWKPDDEIVAKSKRPWRKERTFANAFDHEDGDIKKPKKTMVNARHYKLDFDAEMEEAKAKRYEAANARILAKYPTEQKAKESQHFRGVTDAFTTTGSGREIFKSGKDEVKDRVTLNINYDEAYKKSRDMRTILVGRSSSKNQNKDNTLEKRLEKMAAEDQKERDESRWTVNRFKDPKSSNPNGVTKIERPTREVQQRRQAEARWDRDAAEEEERLKTYKGNTRDATERIRNNVDRLPDGQIVHWLNRLKGKKDKTQYDEAYEEVLSKDLQRRQAQAAASQQQGAAAGGAKPKGFLQRANGLLDKVGKA</sequence>
<name>A0ACC2VZS7_9TREE</name>
<evidence type="ECO:0000313" key="2">
    <source>
        <dbReference type="Proteomes" id="UP001230649"/>
    </source>
</evidence>
<dbReference type="Proteomes" id="UP001230649">
    <property type="component" value="Unassembled WGS sequence"/>
</dbReference>
<reference evidence="1" key="1">
    <citation type="submission" date="2023-04" db="EMBL/GenBank/DDBJ databases">
        <title>Draft Genome sequencing of Naganishia species isolated from polar environments using Oxford Nanopore Technology.</title>
        <authorList>
            <person name="Leo P."/>
            <person name="Venkateswaran K."/>
        </authorList>
    </citation>
    <scope>NUCLEOTIDE SEQUENCE</scope>
    <source>
        <strain evidence="1">MNA-CCFEE 5262</strain>
    </source>
</reference>
<evidence type="ECO:0000313" key="1">
    <source>
        <dbReference type="EMBL" id="KAJ9104296.1"/>
    </source>
</evidence>
<proteinExistence type="predicted"/>